<organism evidence="7 8">
    <name type="scientific">Pedobacter changchengzhani</name>
    <dbReference type="NCBI Taxonomy" id="2529274"/>
    <lineage>
        <taxon>Bacteria</taxon>
        <taxon>Pseudomonadati</taxon>
        <taxon>Bacteroidota</taxon>
        <taxon>Sphingobacteriia</taxon>
        <taxon>Sphingobacteriales</taxon>
        <taxon>Sphingobacteriaceae</taxon>
        <taxon>Pedobacter</taxon>
    </lineage>
</organism>
<dbReference type="SUPFAM" id="SSF74653">
    <property type="entry name" value="TolA/TonB C-terminal domain"/>
    <property type="match status" value="1"/>
</dbReference>
<reference evidence="7 8" key="1">
    <citation type="submission" date="2019-02" db="EMBL/GenBank/DDBJ databases">
        <title>Pedobacter sp. nov., a novel speices isolated from soil of pinguins habitat in Antarcitica.</title>
        <authorList>
            <person name="He R.-H."/>
        </authorList>
    </citation>
    <scope>NUCLEOTIDE SEQUENCE [LARGE SCALE GENOMIC DNA]</scope>
    <source>
        <strain evidence="7 8">E01020</strain>
    </source>
</reference>
<keyword evidence="3 5" id="KW-1133">Transmembrane helix</keyword>
<proteinExistence type="predicted"/>
<dbReference type="Proteomes" id="UP000295668">
    <property type="component" value="Unassembled WGS sequence"/>
</dbReference>
<evidence type="ECO:0000256" key="1">
    <source>
        <dbReference type="ARBA" id="ARBA00004167"/>
    </source>
</evidence>
<dbReference type="GO" id="GO:0055085">
    <property type="term" value="P:transmembrane transport"/>
    <property type="evidence" value="ECO:0007669"/>
    <property type="project" value="InterPro"/>
</dbReference>
<evidence type="ECO:0000313" key="8">
    <source>
        <dbReference type="Proteomes" id="UP000295668"/>
    </source>
</evidence>
<keyword evidence="4 5" id="KW-0472">Membrane</keyword>
<dbReference type="NCBIfam" id="TIGR01352">
    <property type="entry name" value="tonB_Cterm"/>
    <property type="match status" value="1"/>
</dbReference>
<protein>
    <submittedName>
        <fullName evidence="7">TonB family protein</fullName>
    </submittedName>
</protein>
<evidence type="ECO:0000256" key="5">
    <source>
        <dbReference type="SAM" id="Phobius"/>
    </source>
</evidence>
<evidence type="ECO:0000256" key="2">
    <source>
        <dbReference type="ARBA" id="ARBA00022692"/>
    </source>
</evidence>
<sequence length="357" mass="39200">MNKDWLDIDVLEDYLDGKLDGKAMHFVEKQALEDPFIADALEGLRQSPKRKQNFSILQKKLHDRIAQKPVKRKLWGITTQRMSIAAAATVIFLSVSILFFMRENNRKNVETAQRKSKCVIVNLDSNNALAANKPELKNADSKTIASEKNALIDKAIEDSKKDKLAVNNKKVKAPNAIVSQPTAPVINEEIVAVKSERVASVARVEQAKLSRADGNYVTAVDSNKINLNAGKDRVMSEVVAANVQLAKKKQIENAAQVSAKSASVLNGKTTTSTKPIPAVADYDKYLSLNNKLANKTGVQGKVLLSFNVNKNGRPENIKVTKSLSKEADAEAIRLIQTGPDWLMPAKGTNSVDLEVKF</sequence>
<dbReference type="InterPro" id="IPR006260">
    <property type="entry name" value="TonB/TolA_C"/>
</dbReference>
<gene>
    <name evidence="7" type="ORF">EZJ43_04155</name>
</gene>
<feature type="domain" description="TonB C-terminal" evidence="6">
    <location>
        <begin position="292"/>
        <end position="355"/>
    </location>
</feature>
<dbReference type="GO" id="GO:0016020">
    <property type="term" value="C:membrane"/>
    <property type="evidence" value="ECO:0007669"/>
    <property type="project" value="UniProtKB-SubCell"/>
</dbReference>
<dbReference type="Gene3D" id="3.30.1150.10">
    <property type="match status" value="1"/>
</dbReference>
<accession>A0A4R5MNQ9</accession>
<evidence type="ECO:0000259" key="6">
    <source>
        <dbReference type="Pfam" id="PF03544"/>
    </source>
</evidence>
<comment type="subcellular location">
    <subcellularLocation>
        <location evidence="1">Membrane</location>
        <topology evidence="1">Single-pass membrane protein</topology>
    </subcellularLocation>
</comment>
<dbReference type="InterPro" id="IPR037682">
    <property type="entry name" value="TonB_C"/>
</dbReference>
<name>A0A4R5MNQ9_9SPHI</name>
<dbReference type="RefSeq" id="WP_133261411.1">
    <property type="nucleotide sequence ID" value="NZ_SJCY01000002.1"/>
</dbReference>
<dbReference type="Pfam" id="PF03544">
    <property type="entry name" value="TonB_C"/>
    <property type="match status" value="1"/>
</dbReference>
<feature type="transmembrane region" description="Helical" evidence="5">
    <location>
        <begin position="82"/>
        <end position="101"/>
    </location>
</feature>
<comment type="caution">
    <text evidence="7">The sequence shown here is derived from an EMBL/GenBank/DDBJ whole genome shotgun (WGS) entry which is preliminary data.</text>
</comment>
<dbReference type="EMBL" id="SJCY01000002">
    <property type="protein sequence ID" value="TDG37318.1"/>
    <property type="molecule type" value="Genomic_DNA"/>
</dbReference>
<evidence type="ECO:0000256" key="4">
    <source>
        <dbReference type="ARBA" id="ARBA00023136"/>
    </source>
</evidence>
<dbReference type="OrthoDB" id="1112758at2"/>
<keyword evidence="8" id="KW-1185">Reference proteome</keyword>
<dbReference type="AlphaFoldDB" id="A0A4R5MNQ9"/>
<evidence type="ECO:0000313" key="7">
    <source>
        <dbReference type="EMBL" id="TDG37318.1"/>
    </source>
</evidence>
<keyword evidence="2 5" id="KW-0812">Transmembrane</keyword>
<evidence type="ECO:0000256" key="3">
    <source>
        <dbReference type="ARBA" id="ARBA00022989"/>
    </source>
</evidence>